<dbReference type="SUPFAM" id="SSF51735">
    <property type="entry name" value="NAD(P)-binding Rossmann-fold domains"/>
    <property type="match status" value="1"/>
</dbReference>
<dbReference type="Proteomes" id="UP000244855">
    <property type="component" value="Unassembled WGS sequence"/>
</dbReference>
<dbReference type="AlphaFoldDB" id="A0A2V1DSQ4"/>
<accession>A0A2V1DSQ4</accession>
<gene>
    <name evidence="4" type="ORF">DM02DRAFT_613803</name>
</gene>
<dbReference type="Gene3D" id="3.40.50.720">
    <property type="entry name" value="NAD(P)-binding Rossmann-like Domain"/>
    <property type="match status" value="1"/>
</dbReference>
<evidence type="ECO:0000313" key="5">
    <source>
        <dbReference type="Proteomes" id="UP000244855"/>
    </source>
</evidence>
<dbReference type="STRING" id="97972.A0A2V1DSQ4"/>
<keyword evidence="3" id="KW-0812">Transmembrane</keyword>
<name>A0A2V1DSQ4_9PLEO</name>
<dbReference type="OrthoDB" id="7289984at2759"/>
<dbReference type="GO" id="GO:0005737">
    <property type="term" value="C:cytoplasm"/>
    <property type="evidence" value="ECO:0007669"/>
    <property type="project" value="TreeGrafter"/>
</dbReference>
<dbReference type="PANTHER" id="PTHR43544:SF32">
    <property type="entry name" value="CHAIN DEHYDROGENASE, PUTATIVE (AFU_ORTHOLOGUE AFUA_5G01530)-RELATED"/>
    <property type="match status" value="1"/>
</dbReference>
<evidence type="ECO:0000256" key="2">
    <source>
        <dbReference type="RuleBase" id="RU000363"/>
    </source>
</evidence>
<dbReference type="PRINTS" id="PR00080">
    <property type="entry name" value="SDRFAMILY"/>
</dbReference>
<evidence type="ECO:0000256" key="1">
    <source>
        <dbReference type="ARBA" id="ARBA00006484"/>
    </source>
</evidence>
<dbReference type="Pfam" id="PF00106">
    <property type="entry name" value="adh_short"/>
    <property type="match status" value="1"/>
</dbReference>
<reference evidence="4 5" key="1">
    <citation type="journal article" date="2018" name="Sci. Rep.">
        <title>Comparative genomics provides insights into the lifestyle and reveals functional heterogeneity of dark septate endophytic fungi.</title>
        <authorList>
            <person name="Knapp D.G."/>
            <person name="Nemeth J.B."/>
            <person name="Barry K."/>
            <person name="Hainaut M."/>
            <person name="Henrissat B."/>
            <person name="Johnson J."/>
            <person name="Kuo A."/>
            <person name="Lim J.H.P."/>
            <person name="Lipzen A."/>
            <person name="Nolan M."/>
            <person name="Ohm R.A."/>
            <person name="Tamas L."/>
            <person name="Grigoriev I.V."/>
            <person name="Spatafora J.W."/>
            <person name="Nagy L.G."/>
            <person name="Kovacs G.M."/>
        </authorList>
    </citation>
    <scope>NUCLEOTIDE SEQUENCE [LARGE SCALE GENOMIC DNA]</scope>
    <source>
        <strain evidence="4 5">DSE2036</strain>
    </source>
</reference>
<protein>
    <submittedName>
        <fullName evidence="4">Short chain dehydrogenase</fullName>
    </submittedName>
</protein>
<evidence type="ECO:0000313" key="4">
    <source>
        <dbReference type="EMBL" id="PVI01177.1"/>
    </source>
</evidence>
<dbReference type="InterPro" id="IPR036291">
    <property type="entry name" value="NAD(P)-bd_dom_sf"/>
</dbReference>
<dbReference type="PANTHER" id="PTHR43544">
    <property type="entry name" value="SHORT-CHAIN DEHYDROGENASE/REDUCTASE"/>
    <property type="match status" value="1"/>
</dbReference>
<dbReference type="GO" id="GO:0019748">
    <property type="term" value="P:secondary metabolic process"/>
    <property type="evidence" value="ECO:0007669"/>
    <property type="project" value="TreeGrafter"/>
</dbReference>
<sequence>MAPQKQIILITGASSGIGLVTTASLISTPTNHVIMGVRNLAKGEKCLKDLQSQRPQGTLSLLELDVTNDDSISAAINQISMDFGRIDSLINNAGIAEGGKHPTRAELRNLFEINVFGPTILTNSLIPLLQNSPAPKVINVSSERGSIHNCANPAESKYGDGGLPAYRVTKAALNMLTVTQYKELKSFGCKVWCYCPGFVISNLGGAELQPMRKQMGAEDPQTSADGIVEILQGKRDSEVGMFIGRAGEQIRW</sequence>
<dbReference type="InterPro" id="IPR002347">
    <property type="entry name" value="SDR_fam"/>
</dbReference>
<feature type="transmembrane region" description="Helical" evidence="3">
    <location>
        <begin position="7"/>
        <end position="26"/>
    </location>
</feature>
<dbReference type="GO" id="GO:0016491">
    <property type="term" value="F:oxidoreductase activity"/>
    <property type="evidence" value="ECO:0007669"/>
    <property type="project" value="TreeGrafter"/>
</dbReference>
<dbReference type="InterPro" id="IPR051468">
    <property type="entry name" value="Fungal_SecMetab_SDRs"/>
</dbReference>
<keyword evidence="5" id="KW-1185">Reference proteome</keyword>
<dbReference type="PRINTS" id="PR00081">
    <property type="entry name" value="GDHRDH"/>
</dbReference>
<keyword evidence="3" id="KW-1133">Transmembrane helix</keyword>
<dbReference type="EMBL" id="KZ805361">
    <property type="protein sequence ID" value="PVI01177.1"/>
    <property type="molecule type" value="Genomic_DNA"/>
</dbReference>
<organism evidence="4 5">
    <name type="scientific">Periconia macrospinosa</name>
    <dbReference type="NCBI Taxonomy" id="97972"/>
    <lineage>
        <taxon>Eukaryota</taxon>
        <taxon>Fungi</taxon>
        <taxon>Dikarya</taxon>
        <taxon>Ascomycota</taxon>
        <taxon>Pezizomycotina</taxon>
        <taxon>Dothideomycetes</taxon>
        <taxon>Pleosporomycetidae</taxon>
        <taxon>Pleosporales</taxon>
        <taxon>Massarineae</taxon>
        <taxon>Periconiaceae</taxon>
        <taxon>Periconia</taxon>
    </lineage>
</organism>
<proteinExistence type="inferred from homology"/>
<comment type="similarity">
    <text evidence="1 2">Belongs to the short-chain dehydrogenases/reductases (SDR) family.</text>
</comment>
<keyword evidence="3" id="KW-0472">Membrane</keyword>
<evidence type="ECO:0000256" key="3">
    <source>
        <dbReference type="SAM" id="Phobius"/>
    </source>
</evidence>